<dbReference type="InterPro" id="IPR003441">
    <property type="entry name" value="NAC-dom"/>
</dbReference>
<dbReference type="GO" id="GO:0003677">
    <property type="term" value="F:DNA binding"/>
    <property type="evidence" value="ECO:0007669"/>
    <property type="project" value="UniProtKB-KW"/>
</dbReference>
<feature type="domain" description="NAC" evidence="5">
    <location>
        <begin position="11"/>
        <end position="187"/>
    </location>
</feature>
<dbReference type="PANTHER" id="PTHR31744:SF221">
    <property type="entry name" value="NAC DOMAIN-CONTAINING PROTEIN 43-LIKE"/>
    <property type="match status" value="1"/>
</dbReference>
<keyword evidence="7" id="KW-1185">Reference proteome</keyword>
<name>A0AAQ3X1P4_PASNO</name>
<dbReference type="GO" id="GO:0006355">
    <property type="term" value="P:regulation of DNA-templated transcription"/>
    <property type="evidence" value="ECO:0007669"/>
    <property type="project" value="InterPro"/>
</dbReference>
<sequence length="414" mass="43779">MSISVNGQSVVPPGFRFHPTEEELLTYYLKKKVASERIDLDVIRDVDLNKLEPWDIQEKCRIGSGPQNDWYFFSHKDKKYPTGTRTNRATAAGFWKATGRDKPIYAAAARRVGMRKTLVFYKGRAPHGQKSDWIMHEYRLDDAQYPSGGGGEQQQPCYYPSPAAPPASALPQAAEQEGWVICRVFKKKNLVHHAQSSGTAAAAATSNNKTMAAPAMESSPRASNCSSVTVSDHVKAAPMLHSACGDDALDYDHLLQYMGSCGRPCVGGGGARHDTKPAVLDHHLATAGATATTTDAAAGGGGGLYGKFMKLPPLEHAGGGGRGLMASPAGGDYAAAADASGIADWDALDRLAAYELNGLSDASKNMAVFFDEPASAAAAAAMAFSSAHGAADGDLWSLARSVSSSLHADLTMNN</sequence>
<evidence type="ECO:0000256" key="4">
    <source>
        <dbReference type="ARBA" id="ARBA00023242"/>
    </source>
</evidence>
<evidence type="ECO:0000259" key="5">
    <source>
        <dbReference type="PROSITE" id="PS51005"/>
    </source>
</evidence>
<evidence type="ECO:0000256" key="3">
    <source>
        <dbReference type="ARBA" id="ARBA00023163"/>
    </source>
</evidence>
<evidence type="ECO:0000313" key="6">
    <source>
        <dbReference type="EMBL" id="WVZ82738.1"/>
    </source>
</evidence>
<dbReference type="FunFam" id="2.170.150.80:FF:000003">
    <property type="entry name" value="NAC domain-containing protein"/>
    <property type="match status" value="1"/>
</dbReference>
<gene>
    <name evidence="6" type="ORF">U9M48_029969</name>
</gene>
<dbReference type="SUPFAM" id="SSF101941">
    <property type="entry name" value="NAC domain"/>
    <property type="match status" value="1"/>
</dbReference>
<proteinExistence type="predicted"/>
<keyword evidence="2" id="KW-0238">DNA-binding</keyword>
<evidence type="ECO:0000256" key="1">
    <source>
        <dbReference type="ARBA" id="ARBA00023015"/>
    </source>
</evidence>
<evidence type="ECO:0000256" key="2">
    <source>
        <dbReference type="ARBA" id="ARBA00023125"/>
    </source>
</evidence>
<dbReference type="Proteomes" id="UP001341281">
    <property type="component" value="Chromosome 06"/>
</dbReference>
<dbReference type="Pfam" id="PF02365">
    <property type="entry name" value="NAM"/>
    <property type="match status" value="1"/>
</dbReference>
<organism evidence="6 7">
    <name type="scientific">Paspalum notatum var. saurae</name>
    <dbReference type="NCBI Taxonomy" id="547442"/>
    <lineage>
        <taxon>Eukaryota</taxon>
        <taxon>Viridiplantae</taxon>
        <taxon>Streptophyta</taxon>
        <taxon>Embryophyta</taxon>
        <taxon>Tracheophyta</taxon>
        <taxon>Spermatophyta</taxon>
        <taxon>Magnoliopsida</taxon>
        <taxon>Liliopsida</taxon>
        <taxon>Poales</taxon>
        <taxon>Poaceae</taxon>
        <taxon>PACMAD clade</taxon>
        <taxon>Panicoideae</taxon>
        <taxon>Andropogonodae</taxon>
        <taxon>Paspaleae</taxon>
        <taxon>Paspalinae</taxon>
        <taxon>Paspalum</taxon>
    </lineage>
</organism>
<dbReference type="AlphaFoldDB" id="A0AAQ3X1P4"/>
<keyword evidence="1" id="KW-0805">Transcription regulation</keyword>
<dbReference type="PROSITE" id="PS51005">
    <property type="entry name" value="NAC"/>
    <property type="match status" value="1"/>
</dbReference>
<dbReference type="PANTHER" id="PTHR31744">
    <property type="entry name" value="PROTEIN CUP-SHAPED COTYLEDON 2-RELATED"/>
    <property type="match status" value="1"/>
</dbReference>
<accession>A0AAQ3X1P4</accession>
<dbReference type="InterPro" id="IPR036093">
    <property type="entry name" value="NAC_dom_sf"/>
</dbReference>
<keyword evidence="3" id="KW-0804">Transcription</keyword>
<dbReference type="Gene3D" id="2.170.150.80">
    <property type="entry name" value="NAC domain"/>
    <property type="match status" value="1"/>
</dbReference>
<protein>
    <recommendedName>
        <fullName evidence="5">NAC domain-containing protein</fullName>
    </recommendedName>
</protein>
<evidence type="ECO:0000313" key="7">
    <source>
        <dbReference type="Proteomes" id="UP001341281"/>
    </source>
</evidence>
<keyword evidence="4" id="KW-0539">Nucleus</keyword>
<dbReference type="EMBL" id="CP144750">
    <property type="protein sequence ID" value="WVZ82738.1"/>
    <property type="molecule type" value="Genomic_DNA"/>
</dbReference>
<reference evidence="6 7" key="1">
    <citation type="submission" date="2024-02" db="EMBL/GenBank/DDBJ databases">
        <title>High-quality chromosome-scale genome assembly of Pensacola bahiagrass (Paspalum notatum Flugge var. saurae).</title>
        <authorList>
            <person name="Vega J.M."/>
            <person name="Podio M."/>
            <person name="Orjuela J."/>
            <person name="Siena L.A."/>
            <person name="Pessino S.C."/>
            <person name="Combes M.C."/>
            <person name="Mariac C."/>
            <person name="Albertini E."/>
            <person name="Pupilli F."/>
            <person name="Ortiz J.P.A."/>
            <person name="Leblanc O."/>
        </authorList>
    </citation>
    <scope>NUCLEOTIDE SEQUENCE [LARGE SCALE GENOMIC DNA]</scope>
    <source>
        <strain evidence="6">R1</strain>
        <tissue evidence="6">Leaf</tissue>
    </source>
</reference>